<gene>
    <name evidence="3" type="ORF">EKD02_02505</name>
</gene>
<dbReference type="InterPro" id="IPR007421">
    <property type="entry name" value="Schlafen_AlbA_2_dom"/>
</dbReference>
<evidence type="ECO:0000259" key="2">
    <source>
        <dbReference type="Pfam" id="PF04326"/>
    </source>
</evidence>
<dbReference type="Gene3D" id="3.30.950.30">
    <property type="entry name" value="Schlafen, AAA domain"/>
    <property type="match status" value="1"/>
</dbReference>
<evidence type="ECO:0000313" key="3">
    <source>
        <dbReference type="EMBL" id="RTY39564.1"/>
    </source>
</evidence>
<dbReference type="InterPro" id="IPR038461">
    <property type="entry name" value="Schlafen_AlbA_2_dom_sf"/>
</dbReference>
<comment type="caution">
    <text evidence="3">The sequence shown here is derived from an EMBL/GenBank/DDBJ whole genome shotgun (WGS) entry which is preliminary data.</text>
</comment>
<feature type="domain" description="Schlafen AlbA-2" evidence="2">
    <location>
        <begin position="23"/>
        <end position="145"/>
    </location>
</feature>
<evidence type="ECO:0000313" key="4">
    <source>
        <dbReference type="Proteomes" id="UP000279908"/>
    </source>
</evidence>
<evidence type="ECO:0000256" key="1">
    <source>
        <dbReference type="SAM" id="MobiDB-lite"/>
    </source>
</evidence>
<proteinExistence type="predicted"/>
<dbReference type="EMBL" id="RXYK01000002">
    <property type="protein sequence ID" value="RTY39564.1"/>
    <property type="molecule type" value="Genomic_DNA"/>
</dbReference>
<name>A0A432AWQ0_CHLPH</name>
<dbReference type="Gene3D" id="3.30.565.60">
    <property type="match status" value="1"/>
</dbReference>
<feature type="region of interest" description="Disordered" evidence="1">
    <location>
        <begin position="552"/>
        <end position="575"/>
    </location>
</feature>
<organism evidence="3 4">
    <name type="scientific">Chlorobium phaeovibrioides</name>
    <dbReference type="NCBI Taxonomy" id="1094"/>
    <lineage>
        <taxon>Bacteria</taxon>
        <taxon>Pseudomonadati</taxon>
        <taxon>Chlorobiota</taxon>
        <taxon>Chlorobiia</taxon>
        <taxon>Chlorobiales</taxon>
        <taxon>Chlorobiaceae</taxon>
        <taxon>Chlorobium/Pelodictyon group</taxon>
        <taxon>Chlorobium</taxon>
    </lineage>
</organism>
<dbReference type="PANTHER" id="PTHR30595">
    <property type="entry name" value="GLPR-RELATED TRANSCRIPTIONAL REPRESSOR"/>
    <property type="match status" value="1"/>
</dbReference>
<sequence>MKCSVNQMHEMTALLEGLIRHWESEVVEFKQAGKDYSTDKIGEYFSALANESNVRGMEGAWLVFGVNNKTRSITGSDYRVDPERLQRTKMQIAENTEPSLTFRNIYDLQQDGGRVVMFEIPAAPRGMPIAWKGHYYARAGESLTHLGLDKLDEIRQQTSTTDWSAQPVPEAEPKHLDERALQTARESFARKYANRFSEEDVLSWPLQTFLDRAKLTRDGNLTRTAILLLGKPEAAYLLSPHPAQMTWKLEGPELAYEHFGPPFLQNTTALYQKIRNIQLRMLPDDALLAVEVSKYDRKVVLEALHNCIAHQDYTRNGRILVTERSDKLILENEGGFFEGEPKDYATGEKTPRRYRNPFLAQAMAELNMIDTMGYGIYAMHIGQARRYFPMPDYDLREPTAVKMTVYGSVVDPAYSRMLIQKTDLPLDEILALDRVQKKLPLADDVIKRLRRDGLIEGRKPNLFVSASIATVTARKAEYIRARAQDDDYYCKLITDYLKKFGGASRKEIDRLLVAKLSEALGPEQKKRKVANLLTKLRRSSLIRNEGSRAQPLWAIDPSPTNLQKGNAGLQKEISD</sequence>
<dbReference type="AlphaFoldDB" id="A0A432AWQ0"/>
<protein>
    <submittedName>
        <fullName evidence="3">Transcriptional regulator</fullName>
    </submittedName>
</protein>
<dbReference type="Proteomes" id="UP000279908">
    <property type="component" value="Unassembled WGS sequence"/>
</dbReference>
<dbReference type="PANTHER" id="PTHR30595:SF6">
    <property type="entry name" value="SCHLAFEN ALBA-2 DOMAIN-CONTAINING PROTEIN"/>
    <property type="match status" value="1"/>
</dbReference>
<dbReference type="InterPro" id="IPR038475">
    <property type="entry name" value="RecG_C_sf"/>
</dbReference>
<reference evidence="3 4" key="1">
    <citation type="submission" date="2018-12" db="EMBL/GenBank/DDBJ databases">
        <authorList>
            <person name="Lunina O.N."/>
            <person name="Grouzdev D.S."/>
            <person name="Gorlenko V.M."/>
            <person name="Savvichev A.S."/>
        </authorList>
    </citation>
    <scope>NUCLEOTIDE SEQUENCE [LARGE SCALE GENOMIC DNA]</scope>
    <source>
        <strain evidence="3 4">BrKhr-17</strain>
    </source>
</reference>
<dbReference type="Pfam" id="PF13749">
    <property type="entry name" value="HATPase_c_4"/>
    <property type="match status" value="1"/>
</dbReference>
<dbReference type="Pfam" id="PF04326">
    <property type="entry name" value="SLFN_AlbA_2"/>
    <property type="match status" value="1"/>
</dbReference>
<accession>A0A432AWQ0</accession>